<dbReference type="EMBL" id="FLUM01000003">
    <property type="protein sequence ID" value="SBW04407.1"/>
    <property type="molecule type" value="Genomic_DNA"/>
</dbReference>
<feature type="transmembrane region" description="Helical" evidence="2">
    <location>
        <begin position="174"/>
        <end position="196"/>
    </location>
</feature>
<evidence type="ECO:0000256" key="2">
    <source>
        <dbReference type="SAM" id="Phobius"/>
    </source>
</evidence>
<feature type="region of interest" description="Disordered" evidence="1">
    <location>
        <begin position="326"/>
        <end position="352"/>
    </location>
</feature>
<evidence type="ECO:0000313" key="4">
    <source>
        <dbReference type="EMBL" id="SBW04407.1"/>
    </source>
</evidence>
<evidence type="ECO:0000256" key="3">
    <source>
        <dbReference type="SAM" id="SignalP"/>
    </source>
</evidence>
<sequence length="352" mass="40127">MLKLKNILLLGLLCCLSFSLSAQKSTVRATIQPSDILIGEQAIINVEVIAPKGRDIIFPLYPDTLITGIEVLKMLKPDTVMTEVMTISQKYVVTSFDSTLYHVPYMQVIDGVDTLRTNDFGLKVSAPQLSEQSLAYLEQLKNHQTDSIDFEKLQISDIKTVQDPPFVWQDYLEYLYIPLIILLILALIGLAVYFYIRKRNKGYFFTPKIVLPPHVVALQGLDKLKTSKLWQKGQEKEYYTELTDILREYIDKRFSIDAPEMISDDIIASVHLATDTKSATDGLSQILKLADLVKFAKYTPFADENDLSLVNAYLFVNQTKIEERQTLEEQKDSLTESQAPKEKENKEDKKQS</sequence>
<feature type="chain" id="PRO_5011115181" description="LPXTG-domain-containing protein cell wall anchor domain" evidence="3">
    <location>
        <begin position="25"/>
        <end position="352"/>
    </location>
</feature>
<proteinExistence type="predicted"/>
<keyword evidence="3" id="KW-0732">Signal</keyword>
<accession>A0A212JYB9</accession>
<keyword evidence="2" id="KW-0812">Transmembrane</keyword>
<reference evidence="4" key="1">
    <citation type="submission" date="2016-04" db="EMBL/GenBank/DDBJ databases">
        <authorList>
            <person name="Evans L.H."/>
            <person name="Alamgir A."/>
            <person name="Owens N."/>
            <person name="Weber N.D."/>
            <person name="Virtaneva K."/>
            <person name="Barbian K."/>
            <person name="Babar A."/>
            <person name="Rosenke K."/>
        </authorList>
    </citation>
    <scope>NUCLEOTIDE SEQUENCE</scope>
    <source>
        <strain evidence="4">86-1</strain>
    </source>
</reference>
<keyword evidence="2" id="KW-0472">Membrane</keyword>
<name>A0A212JYB9_9BACT</name>
<evidence type="ECO:0000256" key="1">
    <source>
        <dbReference type="SAM" id="MobiDB-lite"/>
    </source>
</evidence>
<protein>
    <recommendedName>
        <fullName evidence="5">LPXTG-domain-containing protein cell wall anchor domain</fullName>
    </recommendedName>
</protein>
<keyword evidence="2" id="KW-1133">Transmembrane helix</keyword>
<evidence type="ECO:0008006" key="5">
    <source>
        <dbReference type="Google" id="ProtNLM"/>
    </source>
</evidence>
<dbReference type="RefSeq" id="WP_006799774.1">
    <property type="nucleotide sequence ID" value="NZ_LT599032.1"/>
</dbReference>
<dbReference type="AlphaFoldDB" id="A0A212JYB9"/>
<feature type="signal peptide" evidence="3">
    <location>
        <begin position="1"/>
        <end position="24"/>
    </location>
</feature>
<organism evidence="4">
    <name type="scientific">uncultured Dysgonomonas sp</name>
    <dbReference type="NCBI Taxonomy" id="206096"/>
    <lineage>
        <taxon>Bacteria</taxon>
        <taxon>Pseudomonadati</taxon>
        <taxon>Bacteroidota</taxon>
        <taxon>Bacteroidia</taxon>
        <taxon>Bacteroidales</taxon>
        <taxon>Dysgonomonadaceae</taxon>
        <taxon>Dysgonomonas</taxon>
        <taxon>environmental samples</taxon>
    </lineage>
</organism>
<gene>
    <name evidence="4" type="ORF">KL86DYS1_30832</name>
</gene>